<dbReference type="Proteomes" id="UP000799750">
    <property type="component" value="Unassembled WGS sequence"/>
</dbReference>
<evidence type="ECO:0000313" key="1">
    <source>
        <dbReference type="EMBL" id="KAF2497580.1"/>
    </source>
</evidence>
<dbReference type="AlphaFoldDB" id="A0A6A6R0W3"/>
<sequence length="61" mass="6610">MCWVALGQHHGRSPVSPTLLQQSLSVHGCFVLERLDGILHSVFSTKLPLNCSARLGSSHSI</sequence>
<name>A0A6A6R0W3_9PEZI</name>
<dbReference type="EMBL" id="MU004186">
    <property type="protein sequence ID" value="KAF2497580.1"/>
    <property type="molecule type" value="Genomic_DNA"/>
</dbReference>
<reference evidence="1" key="1">
    <citation type="journal article" date="2020" name="Stud. Mycol.">
        <title>101 Dothideomycetes genomes: a test case for predicting lifestyles and emergence of pathogens.</title>
        <authorList>
            <person name="Haridas S."/>
            <person name="Albert R."/>
            <person name="Binder M."/>
            <person name="Bloem J."/>
            <person name="Labutti K."/>
            <person name="Salamov A."/>
            <person name="Andreopoulos B."/>
            <person name="Baker S."/>
            <person name="Barry K."/>
            <person name="Bills G."/>
            <person name="Bluhm B."/>
            <person name="Cannon C."/>
            <person name="Castanera R."/>
            <person name="Culley D."/>
            <person name="Daum C."/>
            <person name="Ezra D."/>
            <person name="Gonzalez J."/>
            <person name="Henrissat B."/>
            <person name="Kuo A."/>
            <person name="Liang C."/>
            <person name="Lipzen A."/>
            <person name="Lutzoni F."/>
            <person name="Magnuson J."/>
            <person name="Mondo S."/>
            <person name="Nolan M."/>
            <person name="Ohm R."/>
            <person name="Pangilinan J."/>
            <person name="Park H.-J."/>
            <person name="Ramirez L."/>
            <person name="Alfaro M."/>
            <person name="Sun H."/>
            <person name="Tritt A."/>
            <person name="Yoshinaga Y."/>
            <person name="Zwiers L.-H."/>
            <person name="Turgeon B."/>
            <person name="Goodwin S."/>
            <person name="Spatafora J."/>
            <person name="Crous P."/>
            <person name="Grigoriev I."/>
        </authorList>
    </citation>
    <scope>NUCLEOTIDE SEQUENCE</scope>
    <source>
        <strain evidence="1">CBS 269.34</strain>
    </source>
</reference>
<proteinExistence type="predicted"/>
<evidence type="ECO:0000313" key="2">
    <source>
        <dbReference type="Proteomes" id="UP000799750"/>
    </source>
</evidence>
<protein>
    <submittedName>
        <fullName evidence="1">Uncharacterized protein</fullName>
    </submittedName>
</protein>
<accession>A0A6A6R0W3</accession>
<gene>
    <name evidence="1" type="ORF">BU16DRAFT_606115</name>
</gene>
<organism evidence="1 2">
    <name type="scientific">Lophium mytilinum</name>
    <dbReference type="NCBI Taxonomy" id="390894"/>
    <lineage>
        <taxon>Eukaryota</taxon>
        <taxon>Fungi</taxon>
        <taxon>Dikarya</taxon>
        <taxon>Ascomycota</taxon>
        <taxon>Pezizomycotina</taxon>
        <taxon>Dothideomycetes</taxon>
        <taxon>Pleosporomycetidae</taxon>
        <taxon>Mytilinidiales</taxon>
        <taxon>Mytilinidiaceae</taxon>
        <taxon>Lophium</taxon>
    </lineage>
</organism>
<keyword evidence="2" id="KW-1185">Reference proteome</keyword>